<evidence type="ECO:0000313" key="4">
    <source>
        <dbReference type="Proteomes" id="UP000194841"/>
    </source>
</evidence>
<dbReference type="GO" id="GO:0015628">
    <property type="term" value="P:protein secretion by the type II secretion system"/>
    <property type="evidence" value="ECO:0007669"/>
    <property type="project" value="TreeGrafter"/>
</dbReference>
<dbReference type="GO" id="GO:0015627">
    <property type="term" value="C:type II protein secretion system complex"/>
    <property type="evidence" value="ECO:0007669"/>
    <property type="project" value="TreeGrafter"/>
</dbReference>
<dbReference type="GO" id="GO:0003677">
    <property type="term" value="F:DNA binding"/>
    <property type="evidence" value="ECO:0007669"/>
    <property type="project" value="InterPro"/>
</dbReference>
<dbReference type="RefSeq" id="WP_086742832.1">
    <property type="nucleotide sequence ID" value="NZ_MWPV01000001.1"/>
</dbReference>
<accession>A0A244CUZ0</accession>
<evidence type="ECO:0000259" key="2">
    <source>
        <dbReference type="SMART" id="SM00278"/>
    </source>
</evidence>
<dbReference type="PANTHER" id="PTHR21180:SF32">
    <property type="entry name" value="ENDONUCLEASE_EXONUCLEASE_PHOSPHATASE FAMILY DOMAIN-CONTAINING PROTEIN 1"/>
    <property type="match status" value="1"/>
</dbReference>
<evidence type="ECO:0000256" key="1">
    <source>
        <dbReference type="SAM" id="SignalP"/>
    </source>
</evidence>
<name>A0A244CUZ0_PSEDV</name>
<dbReference type="OrthoDB" id="7510573at2"/>
<dbReference type="Proteomes" id="UP000194841">
    <property type="component" value="Unassembled WGS sequence"/>
</dbReference>
<dbReference type="SUPFAM" id="SSF47781">
    <property type="entry name" value="RuvA domain 2-like"/>
    <property type="match status" value="1"/>
</dbReference>
<comment type="caution">
    <text evidence="3">The sequence shown here is derived from an EMBL/GenBank/DDBJ whole genome shotgun (WGS) entry which is preliminary data.</text>
</comment>
<dbReference type="InterPro" id="IPR004509">
    <property type="entry name" value="Competence_ComEA_HhH"/>
</dbReference>
<evidence type="ECO:0000313" key="3">
    <source>
        <dbReference type="EMBL" id="OUL59442.1"/>
    </source>
</evidence>
<proteinExistence type="predicted"/>
<keyword evidence="4" id="KW-1185">Reference proteome</keyword>
<dbReference type="InterPro" id="IPR051675">
    <property type="entry name" value="Endo/Exo/Phosphatase_dom_1"/>
</dbReference>
<organism evidence="3 4">
    <name type="scientific">Pseudoalteromonas ulvae</name>
    <dbReference type="NCBI Taxonomy" id="107327"/>
    <lineage>
        <taxon>Bacteria</taxon>
        <taxon>Pseudomonadati</taxon>
        <taxon>Pseudomonadota</taxon>
        <taxon>Gammaproteobacteria</taxon>
        <taxon>Alteromonadales</taxon>
        <taxon>Pseudoalteromonadaceae</taxon>
        <taxon>Pseudoalteromonas</taxon>
    </lineage>
</organism>
<dbReference type="InterPro" id="IPR010994">
    <property type="entry name" value="RuvA_2-like"/>
</dbReference>
<dbReference type="Pfam" id="PF12836">
    <property type="entry name" value="HHH_3"/>
    <property type="match status" value="1"/>
</dbReference>
<dbReference type="PANTHER" id="PTHR21180">
    <property type="entry name" value="ENDONUCLEASE/EXONUCLEASE/PHOSPHATASE FAMILY DOMAIN-CONTAINING PROTEIN 1"/>
    <property type="match status" value="1"/>
</dbReference>
<protein>
    <submittedName>
        <fullName evidence="3">Competence protein</fullName>
    </submittedName>
</protein>
<dbReference type="AlphaFoldDB" id="A0A244CUZ0"/>
<dbReference type="EMBL" id="MWPV01000001">
    <property type="protein sequence ID" value="OUL59442.1"/>
    <property type="molecule type" value="Genomic_DNA"/>
</dbReference>
<feature type="domain" description="Helix-hairpin-helix DNA-binding motif class 1" evidence="2">
    <location>
        <begin position="79"/>
        <end position="98"/>
    </location>
</feature>
<gene>
    <name evidence="3" type="ORF">B1199_04000</name>
</gene>
<sequence>MKFMTSLFLIISALVMSSPTVMAVENIAVNPDVSVSQDALINVNKASAKELEALPGVGKSKAAAIIAYRDQFGEFTSLAELKNVKGIGDKAIAKLEGKVRF</sequence>
<dbReference type="SMART" id="SM00278">
    <property type="entry name" value="HhH1"/>
    <property type="match status" value="2"/>
</dbReference>
<feature type="chain" id="PRO_5012715489" evidence="1">
    <location>
        <begin position="24"/>
        <end position="101"/>
    </location>
</feature>
<keyword evidence="1" id="KW-0732">Signal</keyword>
<reference evidence="3 4" key="1">
    <citation type="submission" date="2017-02" db="EMBL/GenBank/DDBJ databases">
        <title>Pseudoalteromonas ulvae TC14 Genome.</title>
        <authorList>
            <person name="Molmeret M."/>
        </authorList>
    </citation>
    <scope>NUCLEOTIDE SEQUENCE [LARGE SCALE GENOMIC DNA]</scope>
    <source>
        <strain evidence="3">TC14</strain>
    </source>
</reference>
<dbReference type="GO" id="GO:0006281">
    <property type="term" value="P:DNA repair"/>
    <property type="evidence" value="ECO:0007669"/>
    <property type="project" value="InterPro"/>
</dbReference>
<dbReference type="Gene3D" id="1.10.150.280">
    <property type="entry name" value="AF1531-like domain"/>
    <property type="match status" value="1"/>
</dbReference>
<dbReference type="NCBIfam" id="TIGR00426">
    <property type="entry name" value="competence protein ComEA helix-hairpin-helix repeat region"/>
    <property type="match status" value="1"/>
</dbReference>
<feature type="signal peptide" evidence="1">
    <location>
        <begin position="1"/>
        <end position="23"/>
    </location>
</feature>
<feature type="domain" description="Helix-hairpin-helix DNA-binding motif class 1" evidence="2">
    <location>
        <begin position="49"/>
        <end position="68"/>
    </location>
</feature>
<dbReference type="InterPro" id="IPR003583">
    <property type="entry name" value="Hlx-hairpin-Hlx_DNA-bd_motif"/>
</dbReference>